<dbReference type="InterPro" id="IPR011250">
    <property type="entry name" value="OMP/PagP_B-barrel"/>
</dbReference>
<dbReference type="SUPFAM" id="SSF56925">
    <property type="entry name" value="OMPA-like"/>
    <property type="match status" value="1"/>
</dbReference>
<dbReference type="Gene3D" id="2.40.160.20">
    <property type="match status" value="1"/>
</dbReference>
<dbReference type="RefSeq" id="WP_105014872.1">
    <property type="nucleotide sequence ID" value="NZ_MSCN01000001.1"/>
</dbReference>
<accession>A0A2S7WL10</accession>
<dbReference type="OrthoDB" id="921445at2"/>
<evidence type="ECO:0008006" key="3">
    <source>
        <dbReference type="Google" id="ProtNLM"/>
    </source>
</evidence>
<dbReference type="Proteomes" id="UP000238882">
    <property type="component" value="Unassembled WGS sequence"/>
</dbReference>
<proteinExistence type="predicted"/>
<evidence type="ECO:0000313" key="2">
    <source>
        <dbReference type="Proteomes" id="UP000238882"/>
    </source>
</evidence>
<keyword evidence="2" id="KW-1185">Reference proteome</keyword>
<dbReference type="EMBL" id="MSCN01000001">
    <property type="protein sequence ID" value="PQJ78288.1"/>
    <property type="molecule type" value="Genomic_DNA"/>
</dbReference>
<gene>
    <name evidence="1" type="ORF">BTO18_03370</name>
</gene>
<comment type="caution">
    <text evidence="1">The sequence shown here is derived from an EMBL/GenBank/DDBJ whole genome shotgun (WGS) entry which is preliminary data.</text>
</comment>
<organism evidence="1 2">
    <name type="scientific">Polaribacter porphyrae</name>
    <dbReference type="NCBI Taxonomy" id="1137780"/>
    <lineage>
        <taxon>Bacteria</taxon>
        <taxon>Pseudomonadati</taxon>
        <taxon>Bacteroidota</taxon>
        <taxon>Flavobacteriia</taxon>
        <taxon>Flavobacteriales</taxon>
        <taxon>Flavobacteriaceae</taxon>
    </lineage>
</organism>
<name>A0A2S7WL10_9FLAO</name>
<sequence length="350" mass="40882">MKKMFLLILFSASITNAQLKEKYEKGWVITNDNTKIDGYIKTDDLSNLSSKICFKRNLEEKKCQVYDTTKISSFQKTNGSIFNLLKLKINNKQNKITVFANLIFKGEKVSLYKSTYESEVFYILYKDNKKYVLQNDKLISDERRIRKYNFIGTLNFVTEGLALLEKPAIKFNEDDFIKIVAKYNSSKKAKSEDLRIKEKTVNFFIISGGLGFEKNGTEYYGQIIYRKYYPEISRSTSLNFGISYFNYQFKELNNNFTQSLISIPLQIQQNILNKKIRPYFFVGFSINYLQLKDKNANSLLEQGFQKTYGFNLLYGAGIEIDIFNNIYLKSEYRNEAYSHPISIGIGYILK</sequence>
<evidence type="ECO:0000313" key="1">
    <source>
        <dbReference type="EMBL" id="PQJ78288.1"/>
    </source>
</evidence>
<protein>
    <recommendedName>
        <fullName evidence="3">Outer membrane protein beta-barrel domain-containing protein</fullName>
    </recommendedName>
</protein>
<reference evidence="1 2" key="1">
    <citation type="submission" date="2016-12" db="EMBL/GenBank/DDBJ databases">
        <title>Trade-off between light-utilization and light-protection in marine flavobacteria.</title>
        <authorList>
            <person name="Kumagai Y."/>
            <person name="Yoshizawa S."/>
            <person name="Kogure K."/>
            <person name="Iwasaki W."/>
        </authorList>
    </citation>
    <scope>NUCLEOTIDE SEQUENCE [LARGE SCALE GENOMIC DNA]</scope>
    <source>
        <strain evidence="1 2">NBRC 108759</strain>
    </source>
</reference>
<dbReference type="AlphaFoldDB" id="A0A2S7WL10"/>